<evidence type="ECO:0000313" key="1">
    <source>
        <dbReference type="EMBL" id="PRY84073.1"/>
    </source>
</evidence>
<dbReference type="Proteomes" id="UP000238157">
    <property type="component" value="Unassembled WGS sequence"/>
</dbReference>
<accession>A0A2T0WBJ2</accession>
<dbReference type="EMBL" id="PVTR01000023">
    <property type="protein sequence ID" value="PRY84073.1"/>
    <property type="molecule type" value="Genomic_DNA"/>
</dbReference>
<dbReference type="Gene3D" id="3.40.50.1110">
    <property type="entry name" value="SGNH hydrolase"/>
    <property type="match status" value="1"/>
</dbReference>
<sequence>MKKFVYKLMKFWLALPLMFIIWAFPVRMFRMQQVDGFLQKASSKEIVLLGDSQIQRIDPDLFDIPTWNLGNYGEHYYFTQIKIERLLERDDKKFKALLLSIAPHNFSPVFIKLFDISTVEGKNNIRRYFYFGLNEEFFKPSDLLLPRVARYIYFGKPEVGGFYSPDVLEEPDEGIITESLGNHYDESGRLAFEQLDYINRIVKICEENDISLGFLTTPYHPEYTKRVEQQYFELFEEVLKSYSHIPHANFTDYDDPSYFEDGNHLNKKGAAVISPLINEWVKENLLSAQKK</sequence>
<gene>
    <name evidence="1" type="ORF">CLW00_12311</name>
</gene>
<dbReference type="InterPro" id="IPR036514">
    <property type="entry name" value="SGNH_hydro_sf"/>
</dbReference>
<evidence type="ECO:0008006" key="3">
    <source>
        <dbReference type="Google" id="ProtNLM"/>
    </source>
</evidence>
<dbReference type="SUPFAM" id="SSF52266">
    <property type="entry name" value="SGNH hydrolase"/>
    <property type="match status" value="1"/>
</dbReference>
<comment type="caution">
    <text evidence="1">The sequence shown here is derived from an EMBL/GenBank/DDBJ whole genome shotgun (WGS) entry which is preliminary data.</text>
</comment>
<organism evidence="1 2">
    <name type="scientific">Mongoliibacter ruber</name>
    <dbReference type="NCBI Taxonomy" id="1750599"/>
    <lineage>
        <taxon>Bacteria</taxon>
        <taxon>Pseudomonadati</taxon>
        <taxon>Bacteroidota</taxon>
        <taxon>Cytophagia</taxon>
        <taxon>Cytophagales</taxon>
        <taxon>Cyclobacteriaceae</taxon>
        <taxon>Mongoliibacter</taxon>
    </lineage>
</organism>
<protein>
    <recommendedName>
        <fullName evidence="3">GDSL-like lipase/acylhydrolase family protein</fullName>
    </recommendedName>
</protein>
<reference evidence="1 2" key="1">
    <citation type="submission" date="2018-03" db="EMBL/GenBank/DDBJ databases">
        <title>Genomic Encyclopedia of Archaeal and Bacterial Type Strains, Phase II (KMG-II): from individual species to whole genera.</title>
        <authorList>
            <person name="Goeker M."/>
        </authorList>
    </citation>
    <scope>NUCLEOTIDE SEQUENCE [LARGE SCALE GENOMIC DNA]</scope>
    <source>
        <strain evidence="1 2">DSM 27929</strain>
    </source>
</reference>
<dbReference type="RefSeq" id="WP_106135611.1">
    <property type="nucleotide sequence ID" value="NZ_PVTR01000023.1"/>
</dbReference>
<evidence type="ECO:0000313" key="2">
    <source>
        <dbReference type="Proteomes" id="UP000238157"/>
    </source>
</evidence>
<name>A0A2T0WBJ2_9BACT</name>
<dbReference type="GO" id="GO:0016788">
    <property type="term" value="F:hydrolase activity, acting on ester bonds"/>
    <property type="evidence" value="ECO:0007669"/>
    <property type="project" value="UniProtKB-ARBA"/>
</dbReference>
<proteinExistence type="predicted"/>
<keyword evidence="2" id="KW-1185">Reference proteome</keyword>
<dbReference type="AlphaFoldDB" id="A0A2T0WBJ2"/>
<dbReference type="OrthoDB" id="792965at2"/>